<organism evidence="1 2">
    <name type="scientific">Riccia fluitans</name>
    <dbReference type="NCBI Taxonomy" id="41844"/>
    <lineage>
        <taxon>Eukaryota</taxon>
        <taxon>Viridiplantae</taxon>
        <taxon>Streptophyta</taxon>
        <taxon>Embryophyta</taxon>
        <taxon>Marchantiophyta</taxon>
        <taxon>Marchantiopsida</taxon>
        <taxon>Marchantiidae</taxon>
        <taxon>Marchantiales</taxon>
        <taxon>Ricciaceae</taxon>
        <taxon>Riccia</taxon>
    </lineage>
</organism>
<sequence length="102" mass="11693">MRHLSEALEKHEDQIVVREKMFLKHARYLTITDGDEEVPNLSRAVVILCRRNDVLYTSAERQQQLEAPFTSFPGWNCVVSSKDGTINVPEQFRGEAHCSICC</sequence>
<dbReference type="Proteomes" id="UP001605036">
    <property type="component" value="Unassembled WGS sequence"/>
</dbReference>
<proteinExistence type="predicted"/>
<gene>
    <name evidence="1" type="ORF">R1flu_029261</name>
</gene>
<protein>
    <submittedName>
        <fullName evidence="1">Uncharacterized protein</fullName>
    </submittedName>
</protein>
<dbReference type="AlphaFoldDB" id="A0ABD1XP01"/>
<evidence type="ECO:0000313" key="2">
    <source>
        <dbReference type="Proteomes" id="UP001605036"/>
    </source>
</evidence>
<evidence type="ECO:0000313" key="1">
    <source>
        <dbReference type="EMBL" id="KAL2610688.1"/>
    </source>
</evidence>
<accession>A0ABD1XP01</accession>
<reference evidence="1 2" key="1">
    <citation type="submission" date="2024-09" db="EMBL/GenBank/DDBJ databases">
        <title>Chromosome-scale assembly of Riccia fluitans.</title>
        <authorList>
            <person name="Paukszto L."/>
            <person name="Sawicki J."/>
            <person name="Karawczyk K."/>
            <person name="Piernik-Szablinska J."/>
            <person name="Szczecinska M."/>
            <person name="Mazdziarz M."/>
        </authorList>
    </citation>
    <scope>NUCLEOTIDE SEQUENCE [LARGE SCALE GENOMIC DNA]</scope>
    <source>
        <strain evidence="1">Rf_01</strain>
        <tissue evidence="1">Aerial parts of the thallus</tissue>
    </source>
</reference>
<keyword evidence="2" id="KW-1185">Reference proteome</keyword>
<name>A0ABD1XP01_9MARC</name>
<comment type="caution">
    <text evidence="1">The sequence shown here is derived from an EMBL/GenBank/DDBJ whole genome shotgun (WGS) entry which is preliminary data.</text>
</comment>
<dbReference type="EMBL" id="JBHFFA010000008">
    <property type="protein sequence ID" value="KAL2610688.1"/>
    <property type="molecule type" value="Genomic_DNA"/>
</dbReference>